<dbReference type="HAMAP" id="MF_00158">
    <property type="entry name" value="PanC"/>
    <property type="match status" value="1"/>
</dbReference>
<accession>A0A1G6VGI7</accession>
<feature type="binding site" evidence="8">
    <location>
        <position position="415"/>
    </location>
    <ligand>
        <name>(R)-pantoate</name>
        <dbReference type="ChEBI" id="CHEBI:15980"/>
    </ligand>
</feature>
<feature type="region of interest" description="Disordered" evidence="9">
    <location>
        <begin position="543"/>
        <end position="581"/>
    </location>
</feature>
<dbReference type="RefSeq" id="WP_197679206.1">
    <property type="nucleotide sequence ID" value="NZ_LT629688.1"/>
</dbReference>
<dbReference type="GO" id="GO:0005524">
    <property type="term" value="F:ATP binding"/>
    <property type="evidence" value="ECO:0007669"/>
    <property type="project" value="UniProtKB-KW"/>
</dbReference>
<dbReference type="SUPFAM" id="SSF48179">
    <property type="entry name" value="6-phosphogluconate dehydrogenase C-terminal domain-like"/>
    <property type="match status" value="1"/>
</dbReference>
<dbReference type="InterPro" id="IPR003721">
    <property type="entry name" value="Pantoate_ligase"/>
</dbReference>
<evidence type="ECO:0000259" key="10">
    <source>
        <dbReference type="Pfam" id="PF10728"/>
    </source>
</evidence>
<evidence type="ECO:0000256" key="2">
    <source>
        <dbReference type="ARBA" id="ARBA00009256"/>
    </source>
</evidence>
<keyword evidence="6 8" id="KW-0067">ATP-binding</keyword>
<keyword evidence="5 8" id="KW-0547">Nucleotide-binding</keyword>
<evidence type="ECO:0000313" key="12">
    <source>
        <dbReference type="Proteomes" id="UP000198546"/>
    </source>
</evidence>
<comment type="subcellular location">
    <subcellularLocation>
        <location evidence="8">Cytoplasm</location>
    </subcellularLocation>
</comment>
<protein>
    <recommendedName>
        <fullName evidence="8">Pantothenate synthetase</fullName>
        <shortName evidence="8">PS</shortName>
        <ecNumber evidence="8">6.3.2.1</ecNumber>
    </recommendedName>
    <alternativeName>
        <fullName evidence="8">Pantoate--beta-alanine ligase</fullName>
    </alternativeName>
    <alternativeName>
        <fullName evidence="8">Pantoate-activating enzyme</fullName>
    </alternativeName>
</protein>
<feature type="binding site" evidence="8">
    <location>
        <position position="322"/>
    </location>
    <ligand>
        <name>(R)-pantoate</name>
        <dbReference type="ChEBI" id="CHEBI:15980"/>
    </ligand>
</feature>
<dbReference type="Proteomes" id="UP000198546">
    <property type="component" value="Chromosome i"/>
</dbReference>
<evidence type="ECO:0000256" key="1">
    <source>
        <dbReference type="ARBA" id="ARBA00004990"/>
    </source>
</evidence>
<dbReference type="InterPro" id="IPR037108">
    <property type="entry name" value="TM1727-like_C_sf"/>
</dbReference>
<gene>
    <name evidence="8" type="primary">panC</name>
    <name evidence="11" type="ORF">SAMN04489747_1148</name>
</gene>
<evidence type="ECO:0000256" key="6">
    <source>
        <dbReference type="ARBA" id="ARBA00022840"/>
    </source>
</evidence>
<keyword evidence="8" id="KW-0963">Cytoplasm</keyword>
<dbReference type="GO" id="GO:0004592">
    <property type="term" value="F:pantoate-beta-alanine ligase activity"/>
    <property type="evidence" value="ECO:0007669"/>
    <property type="project" value="UniProtKB-UniRule"/>
</dbReference>
<dbReference type="NCBIfam" id="TIGR00125">
    <property type="entry name" value="cyt_tran_rel"/>
    <property type="match status" value="1"/>
</dbReference>
<feature type="binding site" evidence="8">
    <location>
        <begin position="446"/>
        <end position="449"/>
    </location>
    <ligand>
        <name>ATP</name>
        <dbReference type="ChEBI" id="CHEBI:30616"/>
    </ligand>
</feature>
<comment type="subunit">
    <text evidence="8">Homodimer.</text>
</comment>
<dbReference type="AlphaFoldDB" id="A0A1G6VGI7"/>
<dbReference type="Gene3D" id="3.40.50.620">
    <property type="entry name" value="HUPs"/>
    <property type="match status" value="1"/>
</dbReference>
<comment type="similarity">
    <text evidence="2 8">Belongs to the pantothenate synthetase family.</text>
</comment>
<comment type="miscellaneous">
    <text evidence="8">The reaction proceeds by a bi uni uni bi ping pong mechanism.</text>
</comment>
<comment type="catalytic activity">
    <reaction evidence="7 8">
        <text>(R)-pantoate + beta-alanine + ATP = (R)-pantothenate + AMP + diphosphate + H(+)</text>
        <dbReference type="Rhea" id="RHEA:10912"/>
        <dbReference type="ChEBI" id="CHEBI:15378"/>
        <dbReference type="ChEBI" id="CHEBI:15980"/>
        <dbReference type="ChEBI" id="CHEBI:29032"/>
        <dbReference type="ChEBI" id="CHEBI:30616"/>
        <dbReference type="ChEBI" id="CHEBI:33019"/>
        <dbReference type="ChEBI" id="CHEBI:57966"/>
        <dbReference type="ChEBI" id="CHEBI:456215"/>
        <dbReference type="EC" id="6.3.2.1"/>
    </reaction>
</comment>
<reference evidence="11 12" key="1">
    <citation type="submission" date="2016-10" db="EMBL/GenBank/DDBJ databases">
        <authorList>
            <person name="de Groot N.N."/>
        </authorList>
    </citation>
    <scope>NUCLEOTIDE SEQUENCE [LARGE SCALE GENOMIC DNA]</scope>
    <source>
        <strain evidence="11 12">MON 2.2</strain>
    </source>
</reference>
<dbReference type="Gene3D" id="3.30.1300.10">
    <property type="entry name" value="Pantoate-beta-alanine ligase, C-terminal domain"/>
    <property type="match status" value="1"/>
</dbReference>
<feature type="binding site" evidence="8">
    <location>
        <position position="438"/>
    </location>
    <ligand>
        <name>ATP</name>
        <dbReference type="ChEBI" id="CHEBI:30616"/>
    </ligand>
</feature>
<comment type="function">
    <text evidence="8">Catalyzes the condensation of pantoate with beta-alanine in an ATP-dependent reaction via a pantoyl-adenylate intermediate.</text>
</comment>
<feature type="active site" description="Proton donor" evidence="8">
    <location>
        <position position="298"/>
    </location>
</feature>
<dbReference type="InterPro" id="IPR042176">
    <property type="entry name" value="Pantoate_ligase_C"/>
</dbReference>
<evidence type="ECO:0000256" key="7">
    <source>
        <dbReference type="ARBA" id="ARBA00048258"/>
    </source>
</evidence>
<evidence type="ECO:0000256" key="5">
    <source>
        <dbReference type="ARBA" id="ARBA00022741"/>
    </source>
</evidence>
<dbReference type="STRING" id="675864.SAMN04489747_1148"/>
<organism evidence="11 12">
    <name type="scientific">Auraticoccus monumenti</name>
    <dbReference type="NCBI Taxonomy" id="675864"/>
    <lineage>
        <taxon>Bacteria</taxon>
        <taxon>Bacillati</taxon>
        <taxon>Actinomycetota</taxon>
        <taxon>Actinomycetes</taxon>
        <taxon>Propionibacteriales</taxon>
        <taxon>Propionibacteriaceae</taxon>
        <taxon>Auraticoccus</taxon>
    </lineage>
</organism>
<feature type="binding site" evidence="8">
    <location>
        <begin position="291"/>
        <end position="298"/>
    </location>
    <ligand>
        <name>ATP</name>
        <dbReference type="ChEBI" id="CHEBI:30616"/>
    </ligand>
</feature>
<name>A0A1G6VGI7_9ACTN</name>
<evidence type="ECO:0000256" key="4">
    <source>
        <dbReference type="ARBA" id="ARBA00022655"/>
    </source>
</evidence>
<dbReference type="InterPro" id="IPR014729">
    <property type="entry name" value="Rossmann-like_a/b/a_fold"/>
</dbReference>
<dbReference type="InterPro" id="IPR004821">
    <property type="entry name" value="Cyt_trans-like"/>
</dbReference>
<dbReference type="GO" id="GO:0015940">
    <property type="term" value="P:pantothenate biosynthetic process"/>
    <property type="evidence" value="ECO:0007669"/>
    <property type="project" value="UniProtKB-UniRule"/>
</dbReference>
<proteinExistence type="inferred from homology"/>
<dbReference type="Pfam" id="PF02569">
    <property type="entry name" value="Pantoate_ligase"/>
    <property type="match status" value="1"/>
</dbReference>
<dbReference type="InterPro" id="IPR008927">
    <property type="entry name" value="6-PGluconate_DH-like_C_sf"/>
</dbReference>
<keyword evidence="3 8" id="KW-0436">Ligase</keyword>
<dbReference type="UniPathway" id="UPA00028">
    <property type="reaction ID" value="UER00005"/>
</dbReference>
<evidence type="ECO:0000256" key="8">
    <source>
        <dbReference type="HAMAP-Rule" id="MF_00158"/>
    </source>
</evidence>
<evidence type="ECO:0000256" key="3">
    <source>
        <dbReference type="ARBA" id="ARBA00022598"/>
    </source>
</evidence>
<keyword evidence="4 8" id="KW-0566">Pantothenate biosynthesis</keyword>
<dbReference type="NCBIfam" id="TIGR00018">
    <property type="entry name" value="panC"/>
    <property type="match status" value="1"/>
</dbReference>
<feature type="compositionally biased region" description="Low complexity" evidence="9">
    <location>
        <begin position="567"/>
        <end position="581"/>
    </location>
</feature>
<dbReference type="Gene3D" id="1.10.1040.20">
    <property type="entry name" value="ProC-like, C-terminal domain"/>
    <property type="match status" value="1"/>
</dbReference>
<dbReference type="GO" id="GO:0005829">
    <property type="term" value="C:cytosol"/>
    <property type="evidence" value="ECO:0007669"/>
    <property type="project" value="TreeGrafter"/>
</dbReference>
<dbReference type="SUPFAM" id="SSF52374">
    <property type="entry name" value="Nucleotidylyl transferase"/>
    <property type="match status" value="1"/>
</dbReference>
<feature type="binding site" evidence="8">
    <location>
        <begin position="409"/>
        <end position="412"/>
    </location>
    <ligand>
        <name>ATP</name>
        <dbReference type="ChEBI" id="CHEBI:30616"/>
    </ligand>
</feature>
<dbReference type="InterPro" id="IPR036291">
    <property type="entry name" value="NAD(P)-bd_dom_sf"/>
</dbReference>
<dbReference type="PANTHER" id="PTHR21299:SF1">
    <property type="entry name" value="PANTOATE--BETA-ALANINE LIGASE"/>
    <property type="match status" value="1"/>
</dbReference>
<feature type="domain" description="DUF2520" evidence="10">
    <location>
        <begin position="115"/>
        <end position="238"/>
    </location>
</feature>
<keyword evidence="12" id="KW-1185">Reference proteome</keyword>
<dbReference type="Pfam" id="PF10728">
    <property type="entry name" value="DUF2520"/>
    <property type="match status" value="1"/>
</dbReference>
<comment type="pathway">
    <text evidence="1 8">Cofactor biosynthesis; (R)-pantothenate biosynthesis; (R)-pantothenate from (R)-pantoate and beta-alanine: step 1/1.</text>
</comment>
<dbReference type="EMBL" id="LT629688">
    <property type="protein sequence ID" value="SDD52601.1"/>
    <property type="molecule type" value="Genomic_DNA"/>
</dbReference>
<evidence type="ECO:0000256" key="9">
    <source>
        <dbReference type="SAM" id="MobiDB-lite"/>
    </source>
</evidence>
<dbReference type="EC" id="6.3.2.1" evidence="8"/>
<evidence type="ECO:0000313" key="11">
    <source>
        <dbReference type="EMBL" id="SDD52601.1"/>
    </source>
</evidence>
<dbReference type="Gene3D" id="3.40.50.720">
    <property type="entry name" value="NAD(P)-binding Rossmann-like Domain"/>
    <property type="match status" value="1"/>
</dbReference>
<sequence length="581" mass="59778">MEPDPTASAHAVAVVGPGRAGTTLASALAAAGHRVVGPLGREDALGDLDVDLVLLCVPDAVISSVARSLPRRDGRLVGHVSGATPLTALGDHEALSLHPLTTIPREGADLTGVTAAVAGSTPRALEVATRLAGDVGMSPVSVAEEDRAAYHAAACVASNFLVTLEGAAEALAATAGLSRERLVPLVRATVESWAERGPERALTGPIARGDEQTVAGHRAAVAERLPEHLGLFDALAAATRTLAGRPAPDPTPATDAPSRPPMRTVTTVAELRAGLAAARRAGRSIGLVPTMGALHEGHLTLVRTAAEQCEEVVVSLFVNPTQFDDAGDLAAYPRDEARDAELAAAAGASWLFAPSADVVYPPGFATRVSVSGVSEPLEGEHRGALHFDGVALVVTKLFSMVGADVAFFGQKDAQQVAVVRRVATDLDLPTRIETVPTVREPDGLAMSSRNVRLAPEDRVRALALRHGLDAVRDALLDGAGTERAVATGRSVMRDVGVEPEYLAVVDPSTFTPRDALSDHPVLVAVAARVGPVRLIDNELVGPVTGTAGRPTGVDPDADVADLVSDHTGPTGATPAPRTTGE</sequence>
<dbReference type="InterPro" id="IPR018931">
    <property type="entry name" value="DUF2520"/>
</dbReference>
<dbReference type="PANTHER" id="PTHR21299">
    <property type="entry name" value="CYTIDYLATE KINASE/PANTOATE-BETA-ALANINE LIGASE"/>
    <property type="match status" value="1"/>
</dbReference>
<dbReference type="SUPFAM" id="SSF51735">
    <property type="entry name" value="NAD(P)-binding Rossmann-fold domains"/>
    <property type="match status" value="1"/>
</dbReference>
<feature type="binding site" evidence="8">
    <location>
        <position position="322"/>
    </location>
    <ligand>
        <name>beta-alanine</name>
        <dbReference type="ChEBI" id="CHEBI:57966"/>
    </ligand>
</feature>